<keyword evidence="1" id="KW-1133">Transmembrane helix</keyword>
<feature type="transmembrane region" description="Helical" evidence="1">
    <location>
        <begin position="77"/>
        <end position="99"/>
    </location>
</feature>
<dbReference type="EMBL" id="RFLY01000010">
    <property type="protein sequence ID" value="RMH91168.1"/>
    <property type="molecule type" value="Genomic_DNA"/>
</dbReference>
<name>A0A3M2HQ74_9GAMM</name>
<keyword evidence="1" id="KW-0472">Membrane</keyword>
<reference evidence="2 3" key="1">
    <citation type="submission" date="2018-10" db="EMBL/GenBank/DDBJ databases">
        <title>Proposal of Lysobacter pythonis sp. nov. isolated from royal pythons (Python regius).</title>
        <authorList>
            <person name="Hans-Juergen B."/>
            <person name="Huptas C."/>
            <person name="Sandra B."/>
            <person name="Igor L."/>
            <person name="Joachim S."/>
            <person name="Siegfried S."/>
            <person name="Mareike W."/>
            <person name="Peter K."/>
        </authorList>
    </citation>
    <scope>NUCLEOTIDE SEQUENCE [LARGE SCALE GENOMIC DNA]</scope>
    <source>
        <strain evidence="2 3">4284/11</strain>
    </source>
</reference>
<dbReference type="AlphaFoldDB" id="A0A3M2HQ74"/>
<accession>A0A3M2HQ74</accession>
<protein>
    <submittedName>
        <fullName evidence="2">DUF998 domain-containing protein</fullName>
    </submittedName>
</protein>
<dbReference type="OrthoDB" id="6024885at2"/>
<feature type="transmembrane region" description="Helical" evidence="1">
    <location>
        <begin position="119"/>
        <end position="138"/>
    </location>
</feature>
<keyword evidence="3" id="KW-1185">Reference proteome</keyword>
<organism evidence="2 3">
    <name type="scientific">Solilutibacter pythonis</name>
    <dbReference type="NCBI Taxonomy" id="2483112"/>
    <lineage>
        <taxon>Bacteria</taxon>
        <taxon>Pseudomonadati</taxon>
        <taxon>Pseudomonadota</taxon>
        <taxon>Gammaproteobacteria</taxon>
        <taxon>Lysobacterales</taxon>
        <taxon>Lysobacteraceae</taxon>
        <taxon>Solilutibacter</taxon>
    </lineage>
</organism>
<proteinExistence type="predicted"/>
<evidence type="ECO:0000256" key="1">
    <source>
        <dbReference type="SAM" id="Phobius"/>
    </source>
</evidence>
<evidence type="ECO:0000313" key="2">
    <source>
        <dbReference type="EMBL" id="RMH91168.1"/>
    </source>
</evidence>
<feature type="transmembrane region" description="Helical" evidence="1">
    <location>
        <begin position="45"/>
        <end position="65"/>
    </location>
</feature>
<evidence type="ECO:0000313" key="3">
    <source>
        <dbReference type="Proteomes" id="UP000275012"/>
    </source>
</evidence>
<gene>
    <name evidence="2" type="ORF">EBB59_08490</name>
</gene>
<feature type="transmembrane region" description="Helical" evidence="1">
    <location>
        <begin position="145"/>
        <end position="178"/>
    </location>
</feature>
<dbReference type="Proteomes" id="UP000275012">
    <property type="component" value="Unassembled WGS sequence"/>
</dbReference>
<comment type="caution">
    <text evidence="2">The sequence shown here is derived from an EMBL/GenBank/DDBJ whole genome shotgun (WGS) entry which is preliminary data.</text>
</comment>
<keyword evidence="1" id="KW-0812">Transmembrane</keyword>
<dbReference type="RefSeq" id="WP_122101725.1">
    <property type="nucleotide sequence ID" value="NZ_RFLY01000010.1"/>
</dbReference>
<sequence length="190" mass="20120">MRRWPVTLAAASVLLAALVFGALRPEYGHPRQSLAALGAVGMPGWHLANGLLYLLPGGLMAGLAWHARGRLPAAAGWAHRLALQMALLAALAFVLQGVFALDPTRLPDEGGNRLHALVWLLWSLCFALSTVCMAVAGADVPRMMAALLALAIPSLLVLGPAFGLAGAAQRLLVALWLFWNWRLASRPGAQ</sequence>